<name>A0A3G2L5S7_9FLAO</name>
<evidence type="ECO:0000313" key="2">
    <source>
        <dbReference type="Proteomes" id="UP000276309"/>
    </source>
</evidence>
<gene>
    <name evidence="1" type="ORF">D1013_09410</name>
</gene>
<dbReference type="Proteomes" id="UP000276309">
    <property type="component" value="Chromosome"/>
</dbReference>
<keyword evidence="2" id="KW-1185">Reference proteome</keyword>
<reference evidence="1 2" key="1">
    <citation type="submission" date="2018-08" db="EMBL/GenBank/DDBJ databases">
        <title>The reduced genetic potential of extracellular carbohydrate catabolism in Euzebyella marina RN62, a Flavobacteriia bacterium isolated from the hadal water.</title>
        <authorList>
            <person name="Xue C."/>
        </authorList>
    </citation>
    <scope>NUCLEOTIDE SEQUENCE [LARGE SCALE GENOMIC DNA]</scope>
    <source>
        <strain evidence="1 2">RN62</strain>
    </source>
</reference>
<dbReference type="EMBL" id="CP032050">
    <property type="protein sequence ID" value="AYN67566.1"/>
    <property type="molecule type" value="Genomic_DNA"/>
</dbReference>
<proteinExistence type="predicted"/>
<dbReference type="KEGG" id="emar:D1013_09410"/>
<organism evidence="1 2">
    <name type="scientific">Euzebyella marina</name>
    <dbReference type="NCBI Taxonomy" id="1761453"/>
    <lineage>
        <taxon>Bacteria</taxon>
        <taxon>Pseudomonadati</taxon>
        <taxon>Bacteroidota</taxon>
        <taxon>Flavobacteriia</taxon>
        <taxon>Flavobacteriales</taxon>
        <taxon>Flavobacteriaceae</taxon>
        <taxon>Euzebyella</taxon>
    </lineage>
</organism>
<dbReference type="RefSeq" id="WP_121848582.1">
    <property type="nucleotide sequence ID" value="NZ_CP032050.1"/>
</dbReference>
<sequence length="143" mass="16690">MDLDLKDKIRVVVVSNSILEQLIHNAYMKLSSSKIKSFFLKSLNELKLHNRELKAIIESFLGRDFYLNIPSTDRVHKTYHAKQSEKIISDCLNYYLENLDNYIALIESPNLPIALSILIKNRILTLRKNINILEVLHEYSELC</sequence>
<accession>A0A3G2L5S7</accession>
<evidence type="ECO:0008006" key="3">
    <source>
        <dbReference type="Google" id="ProtNLM"/>
    </source>
</evidence>
<protein>
    <recommendedName>
        <fullName evidence="3">DUF2383 domain-containing protein</fullName>
    </recommendedName>
</protein>
<dbReference type="AlphaFoldDB" id="A0A3G2L5S7"/>
<evidence type="ECO:0000313" key="1">
    <source>
        <dbReference type="EMBL" id="AYN67566.1"/>
    </source>
</evidence>